<proteinExistence type="predicted"/>
<dbReference type="PANTHER" id="PTHR31286:SF180">
    <property type="entry name" value="OS10G0362600 PROTEIN"/>
    <property type="match status" value="1"/>
</dbReference>
<feature type="compositionally biased region" description="Polar residues" evidence="1">
    <location>
        <begin position="512"/>
        <end position="521"/>
    </location>
</feature>
<evidence type="ECO:0000313" key="4">
    <source>
        <dbReference type="Proteomes" id="UP001633002"/>
    </source>
</evidence>
<accession>A0ABD3HAC5</accession>
<dbReference type="Pfam" id="PF03372">
    <property type="entry name" value="Exo_endo_phos"/>
    <property type="match status" value="1"/>
</dbReference>
<sequence length="993" mass="112256">MHAKLKPHTRASFDKTRSDNFMSPEKKQNKQPEAMASPHSGNLGSHNAYGGMNTSTGDTGTEAASGKPTNKWDNPLFHLSKQPPDINSKSQANSAQPMFNPGIGDFPPLFVLEEDSITAEVEQEKTTDTTEGDKTGTSLLERHPDWKDNNKGTPQANPYLKGLDIRLADRVSEPELHKAIDGINASWDTSVFRKGDSLHVGAQIFKSRLCHLQNYVFVVWTLDFSPTRDCVVEWARTQLWQKQGIQVEQVRLLSRSYFLIVTGSQEQQQKALSGGPYFINRRMVFALPWDPSFSTSELRSTAMPVWVDLPRVHPCLEQYGQGMLETLGKVLYKTCETSRDSYMHIRGCVIMDVSGELKDHIKLFVEGCSKPMFQLVRYTNIPNVCFSFQQRGHIAKDCPRRQLVTQREETRPESQRIQALTQEGSQLPQASQVNGQNQTGLDPLKESEEPEDLDKDMEGVPNEEDIEVEETTENAGNRDSLQPTKIITSETGEKINTGNEATKGSVTGGMDSATSPSTDGLSSPGEALQMTRKEKPSAGQQGAAQNTKIISWNICGLGSKHRLRTVKNWLRSEHTDAKILALQELKAHETNLRFNLATIFEKGTIVVDYACNEQGGAALILHASIKVLERGVKGDGTAAWASIQTHDGPLNIMSLYAPNKCIERRPVWNWLREKISTEPWVIVGDWNMVELPEDSTCPSTILSGGEERIWKAVSQEYDLIDAYLCSVNTEGPRYTRQVIRGNRLDQSRLDRCYLNNSGEWIYHVANVKHDASLATSDHWPVIVSLAHVPPGHTTVRKGSYYKMNASDFYDNEVLLELKEVWNKHPEGMTDARGKWLLAWKRVKQALVKRDKEKKRKSSPLKELQLELCQLRENIQSQDELAAKESECRKKEAIESLNWRKRSRIRWLSNGDAPSRYFYAQLRAKQVRDSIRFLELEGGHRTTNEAEIKREVQEYYTTLYSSDRQVRENAAIREELLRTIDRTVDEEQNATLAA</sequence>
<evidence type="ECO:0000259" key="2">
    <source>
        <dbReference type="Pfam" id="PF03372"/>
    </source>
</evidence>
<dbReference type="InterPro" id="IPR040256">
    <property type="entry name" value="At4g02000-like"/>
</dbReference>
<feature type="domain" description="Endonuclease/exonuclease/phosphatase" evidence="2">
    <location>
        <begin position="550"/>
        <end position="778"/>
    </location>
</feature>
<gene>
    <name evidence="3" type="ORF">R1sor_013509</name>
</gene>
<feature type="compositionally biased region" description="Acidic residues" evidence="1">
    <location>
        <begin position="448"/>
        <end position="472"/>
    </location>
</feature>
<name>A0ABD3HAC5_9MARC</name>
<evidence type="ECO:0000313" key="3">
    <source>
        <dbReference type="EMBL" id="KAL3687200.1"/>
    </source>
</evidence>
<comment type="caution">
    <text evidence="3">The sequence shown here is derived from an EMBL/GenBank/DDBJ whole genome shotgun (WGS) entry which is preliminary data.</text>
</comment>
<feature type="compositionally biased region" description="Polar residues" evidence="1">
    <location>
        <begin position="423"/>
        <end position="440"/>
    </location>
</feature>
<dbReference type="Gene3D" id="3.60.10.10">
    <property type="entry name" value="Endonuclease/exonuclease/phosphatase"/>
    <property type="match status" value="1"/>
</dbReference>
<protein>
    <recommendedName>
        <fullName evidence="2">Endonuclease/exonuclease/phosphatase domain-containing protein</fullName>
    </recommendedName>
</protein>
<dbReference type="InterPro" id="IPR036691">
    <property type="entry name" value="Endo/exonu/phosph_ase_sf"/>
</dbReference>
<feature type="compositionally biased region" description="Polar residues" evidence="1">
    <location>
        <begin position="475"/>
        <end position="505"/>
    </location>
</feature>
<evidence type="ECO:0000256" key="1">
    <source>
        <dbReference type="SAM" id="MobiDB-lite"/>
    </source>
</evidence>
<organism evidence="3 4">
    <name type="scientific">Riccia sorocarpa</name>
    <dbReference type="NCBI Taxonomy" id="122646"/>
    <lineage>
        <taxon>Eukaryota</taxon>
        <taxon>Viridiplantae</taxon>
        <taxon>Streptophyta</taxon>
        <taxon>Embryophyta</taxon>
        <taxon>Marchantiophyta</taxon>
        <taxon>Marchantiopsida</taxon>
        <taxon>Marchantiidae</taxon>
        <taxon>Marchantiales</taxon>
        <taxon>Ricciaceae</taxon>
        <taxon>Riccia</taxon>
    </lineage>
</organism>
<dbReference type="InterPro" id="IPR005135">
    <property type="entry name" value="Endo/exonuclease/phosphatase"/>
</dbReference>
<feature type="compositionally biased region" description="Basic and acidic residues" evidence="1">
    <location>
        <begin position="122"/>
        <end position="150"/>
    </location>
</feature>
<feature type="compositionally biased region" description="Basic and acidic residues" evidence="1">
    <location>
        <begin position="11"/>
        <end position="30"/>
    </location>
</feature>
<feature type="region of interest" description="Disordered" evidence="1">
    <location>
        <begin position="1"/>
        <end position="95"/>
    </location>
</feature>
<dbReference type="PANTHER" id="PTHR31286">
    <property type="entry name" value="GLYCINE-RICH CELL WALL STRUCTURAL PROTEIN 1.8-LIKE"/>
    <property type="match status" value="1"/>
</dbReference>
<dbReference type="EMBL" id="JBJQOH010000004">
    <property type="protein sequence ID" value="KAL3687200.1"/>
    <property type="molecule type" value="Genomic_DNA"/>
</dbReference>
<dbReference type="SUPFAM" id="SSF56219">
    <property type="entry name" value="DNase I-like"/>
    <property type="match status" value="1"/>
</dbReference>
<feature type="compositionally biased region" description="Polar residues" evidence="1">
    <location>
        <begin position="85"/>
        <end position="95"/>
    </location>
</feature>
<feature type="region of interest" description="Disordered" evidence="1">
    <location>
        <begin position="423"/>
        <end position="544"/>
    </location>
</feature>
<reference evidence="3 4" key="1">
    <citation type="submission" date="2024-09" db="EMBL/GenBank/DDBJ databases">
        <title>Chromosome-scale assembly of Riccia sorocarpa.</title>
        <authorList>
            <person name="Paukszto L."/>
        </authorList>
    </citation>
    <scope>NUCLEOTIDE SEQUENCE [LARGE SCALE GENOMIC DNA]</scope>
    <source>
        <strain evidence="3">LP-2024</strain>
        <tissue evidence="3">Aerial parts of the thallus</tissue>
    </source>
</reference>
<dbReference type="Proteomes" id="UP001633002">
    <property type="component" value="Unassembled WGS sequence"/>
</dbReference>
<feature type="region of interest" description="Disordered" evidence="1">
    <location>
        <begin position="121"/>
        <end position="157"/>
    </location>
</feature>
<dbReference type="AlphaFoldDB" id="A0ABD3HAC5"/>
<keyword evidence="4" id="KW-1185">Reference proteome</keyword>